<evidence type="ECO:0000313" key="2">
    <source>
        <dbReference type="EMBL" id="GEB34890.1"/>
    </source>
</evidence>
<dbReference type="EMBL" id="BJMH01000030">
    <property type="protein sequence ID" value="GEB34890.1"/>
    <property type="molecule type" value="Genomic_DNA"/>
</dbReference>
<dbReference type="GeneID" id="87613250"/>
<keyword evidence="3" id="KW-1185">Reference proteome</keyword>
<organism evidence="2 3">
    <name type="scientific">Brevibacillus parabrevis</name>
    <dbReference type="NCBI Taxonomy" id="54914"/>
    <lineage>
        <taxon>Bacteria</taxon>
        <taxon>Bacillati</taxon>
        <taxon>Bacillota</taxon>
        <taxon>Bacilli</taxon>
        <taxon>Bacillales</taxon>
        <taxon>Paenibacillaceae</taxon>
        <taxon>Brevibacillus</taxon>
    </lineage>
</organism>
<gene>
    <name evidence="2" type="ORF">BPA01_44700</name>
</gene>
<reference evidence="2 3" key="1">
    <citation type="submission" date="2019-06" db="EMBL/GenBank/DDBJ databases">
        <title>Whole genome shotgun sequence of Brevibacillus parabrevis NBRC 12334.</title>
        <authorList>
            <person name="Hosoyama A."/>
            <person name="Uohara A."/>
            <person name="Ohji S."/>
            <person name="Ichikawa N."/>
        </authorList>
    </citation>
    <scope>NUCLEOTIDE SEQUENCE [LARGE SCALE GENOMIC DNA]</scope>
    <source>
        <strain evidence="2 3">NBRC 12334</strain>
    </source>
</reference>
<name>A0A4Y3PK66_BREPA</name>
<dbReference type="RefSeq" id="WP_122966865.1">
    <property type="nucleotide sequence ID" value="NZ_BJMH01000030.1"/>
</dbReference>
<feature type="signal peptide" evidence="1">
    <location>
        <begin position="1"/>
        <end position="20"/>
    </location>
</feature>
<evidence type="ECO:0008006" key="4">
    <source>
        <dbReference type="Google" id="ProtNLM"/>
    </source>
</evidence>
<evidence type="ECO:0000256" key="1">
    <source>
        <dbReference type="SAM" id="SignalP"/>
    </source>
</evidence>
<protein>
    <recommendedName>
        <fullName evidence="4">DUF4309 domain-containing protein</fullName>
    </recommendedName>
</protein>
<accession>A0A4Y3PK66</accession>
<dbReference type="AlphaFoldDB" id="A0A4Y3PK66"/>
<evidence type="ECO:0000313" key="3">
    <source>
        <dbReference type="Proteomes" id="UP000316882"/>
    </source>
</evidence>
<comment type="caution">
    <text evidence="2">The sequence shown here is derived from an EMBL/GenBank/DDBJ whole genome shotgun (WGS) entry which is preliminary data.</text>
</comment>
<proteinExistence type="predicted"/>
<keyword evidence="1" id="KW-0732">Signal</keyword>
<sequence>MTRIALFFCLLALFATSYFLTDDSSPTPLQAIEQMREEVGTVLHEASTDKGTLFFLVHEDGQIHAEFAKKTILGWKWGNGGSHAIPADSEMSLYDPAFSTQYVANGKENPFDSPFPMLFGVILDPAIDSLVVVSDKTGKEIQAEIIDSELIPFRLWYAQIPVKQGEAFTVTALGEDGGVI</sequence>
<dbReference type="Proteomes" id="UP000316882">
    <property type="component" value="Unassembled WGS sequence"/>
</dbReference>
<feature type="chain" id="PRO_5038949359" description="DUF4309 domain-containing protein" evidence="1">
    <location>
        <begin position="21"/>
        <end position="180"/>
    </location>
</feature>